<accession>A0A1Y2FB07</accession>
<dbReference type="OrthoDB" id="2133676at2759"/>
<dbReference type="AlphaFoldDB" id="A0A1Y2FB07"/>
<keyword evidence="1" id="KW-0812">Transmembrane</keyword>
<sequence>MLKLIKFSILLYMFTTTYALLVLTPIVYNSKDNGISTTCINQLNKYNSMANDCKNDKCKDVFTESFIEDVRTNCQENDIEKGLFEQIESTYLFNSISNLEVEGVNCSLYSVNLGQSIESRCKCMKKTIEYLENYIKEHKNSILTNSIDEFKSEINEACL</sequence>
<organism evidence="2 3">
    <name type="scientific">Neocallimastix californiae</name>
    <dbReference type="NCBI Taxonomy" id="1754190"/>
    <lineage>
        <taxon>Eukaryota</taxon>
        <taxon>Fungi</taxon>
        <taxon>Fungi incertae sedis</taxon>
        <taxon>Chytridiomycota</taxon>
        <taxon>Chytridiomycota incertae sedis</taxon>
        <taxon>Neocallimastigomycetes</taxon>
        <taxon>Neocallimastigales</taxon>
        <taxon>Neocallimastigaceae</taxon>
        <taxon>Neocallimastix</taxon>
    </lineage>
</organism>
<comment type="caution">
    <text evidence="2">The sequence shown here is derived from an EMBL/GenBank/DDBJ whole genome shotgun (WGS) entry which is preliminary data.</text>
</comment>
<dbReference type="EMBL" id="MCOG01000011">
    <property type="protein sequence ID" value="ORY81071.1"/>
    <property type="molecule type" value="Genomic_DNA"/>
</dbReference>
<evidence type="ECO:0000313" key="2">
    <source>
        <dbReference type="EMBL" id="ORY81071.1"/>
    </source>
</evidence>
<protein>
    <submittedName>
        <fullName evidence="2">Uncharacterized protein</fullName>
    </submittedName>
</protein>
<reference evidence="2 3" key="1">
    <citation type="submission" date="2016-08" db="EMBL/GenBank/DDBJ databases">
        <title>A Parts List for Fungal Cellulosomes Revealed by Comparative Genomics.</title>
        <authorList>
            <consortium name="DOE Joint Genome Institute"/>
            <person name="Haitjema C.H."/>
            <person name="Gilmore S.P."/>
            <person name="Henske J.K."/>
            <person name="Solomon K.V."/>
            <person name="De Groot R."/>
            <person name="Kuo A."/>
            <person name="Mondo S.J."/>
            <person name="Salamov A.A."/>
            <person name="Labutti K."/>
            <person name="Zhao Z."/>
            <person name="Chiniquy J."/>
            <person name="Barry K."/>
            <person name="Brewer H.M."/>
            <person name="Purvine S.O."/>
            <person name="Wright A.T."/>
            <person name="Boxma B."/>
            <person name="Van Alen T."/>
            <person name="Hackstein J.H."/>
            <person name="Baker S.E."/>
            <person name="Grigoriev I.V."/>
            <person name="O'Malley M.A."/>
        </authorList>
    </citation>
    <scope>NUCLEOTIDE SEQUENCE [LARGE SCALE GENOMIC DNA]</scope>
    <source>
        <strain evidence="2 3">G1</strain>
    </source>
</reference>
<name>A0A1Y2FB07_9FUNG</name>
<evidence type="ECO:0000313" key="3">
    <source>
        <dbReference type="Proteomes" id="UP000193920"/>
    </source>
</evidence>
<keyword evidence="3" id="KW-1185">Reference proteome</keyword>
<evidence type="ECO:0000256" key="1">
    <source>
        <dbReference type="SAM" id="Phobius"/>
    </source>
</evidence>
<gene>
    <name evidence="2" type="ORF">LY90DRAFT_697724</name>
</gene>
<keyword evidence="1" id="KW-1133">Transmembrane helix</keyword>
<proteinExistence type="predicted"/>
<keyword evidence="1" id="KW-0472">Membrane</keyword>
<feature type="transmembrane region" description="Helical" evidence="1">
    <location>
        <begin position="7"/>
        <end position="28"/>
    </location>
</feature>
<dbReference type="Proteomes" id="UP000193920">
    <property type="component" value="Unassembled WGS sequence"/>
</dbReference>